<reference evidence="1" key="2">
    <citation type="submission" date="2021-04" db="EMBL/GenBank/DDBJ databases">
        <title>Isolation and genomic analysis of the ibuprofen-degrading bacterium Sphingomonas strain MPO218.</title>
        <authorList>
            <person name="Aulestia M."/>
            <person name="Flores A."/>
            <person name="Mangas E.L."/>
            <person name="Perez-Pulido A.J."/>
            <person name="Santero E."/>
            <person name="Camacho E.M."/>
        </authorList>
    </citation>
    <scope>NUCLEOTIDE SEQUENCE</scope>
    <source>
        <strain evidence="1">MPO218</strain>
    </source>
</reference>
<accession>A0A975HE29</accession>
<evidence type="ECO:0008006" key="3">
    <source>
        <dbReference type="Google" id="ProtNLM"/>
    </source>
</evidence>
<dbReference type="RefSeq" id="WP_011952119.1">
    <property type="nucleotide sequence ID" value="NZ_CP059319.1"/>
</dbReference>
<proteinExistence type="predicted"/>
<name>A0A975HE29_9SPHN</name>
<evidence type="ECO:0000313" key="2">
    <source>
        <dbReference type="Proteomes" id="UP000664914"/>
    </source>
</evidence>
<dbReference type="EMBL" id="CP059319">
    <property type="protein sequence ID" value="QTH21898.1"/>
    <property type="molecule type" value="Genomic_DNA"/>
</dbReference>
<reference evidence="1" key="1">
    <citation type="submission" date="2020-07" db="EMBL/GenBank/DDBJ databases">
        <authorList>
            <person name="Camacho E."/>
        </authorList>
    </citation>
    <scope>NUCLEOTIDE SEQUENCE</scope>
    <source>
        <strain evidence="1">MPO218</strain>
    </source>
</reference>
<protein>
    <recommendedName>
        <fullName evidence="3">Flagellar protein FliT</fullName>
    </recommendedName>
</protein>
<organism evidence="1 2">
    <name type="scientific">Rhizorhabdus wittichii</name>
    <dbReference type="NCBI Taxonomy" id="160791"/>
    <lineage>
        <taxon>Bacteria</taxon>
        <taxon>Pseudomonadati</taxon>
        <taxon>Pseudomonadota</taxon>
        <taxon>Alphaproteobacteria</taxon>
        <taxon>Sphingomonadales</taxon>
        <taxon>Sphingomonadaceae</taxon>
        <taxon>Rhizorhabdus</taxon>
    </lineage>
</organism>
<evidence type="ECO:0000313" key="1">
    <source>
        <dbReference type="EMBL" id="QTH21898.1"/>
    </source>
</evidence>
<dbReference type="AlphaFoldDB" id="A0A975HE29"/>
<sequence length="105" mass="11543">MTNPVVEALIVSSEALIAALDTHDIDAIEAALPALARSVEALDTLDRRALSPELRARLEEAMRIADGARARVRYLVDRTRQRIDLLAMAAGRFDCTPATYGRPDR</sequence>
<gene>
    <name evidence="1" type="ORF">HRJ34_27025</name>
</gene>
<dbReference type="Proteomes" id="UP000664914">
    <property type="component" value="Chromosome"/>
</dbReference>